<protein>
    <recommendedName>
        <fullName evidence="6">SURF1-like protein</fullName>
    </recommendedName>
</protein>
<dbReference type="PROSITE" id="PS50895">
    <property type="entry name" value="SURF1"/>
    <property type="match status" value="1"/>
</dbReference>
<evidence type="ECO:0000256" key="1">
    <source>
        <dbReference type="ARBA" id="ARBA00004370"/>
    </source>
</evidence>
<evidence type="ECO:0000256" key="2">
    <source>
        <dbReference type="ARBA" id="ARBA00007165"/>
    </source>
</evidence>
<comment type="similarity">
    <text evidence="2 6">Belongs to the SURF1 family.</text>
</comment>
<keyword evidence="3 6" id="KW-0812">Transmembrane</keyword>
<evidence type="ECO:0000313" key="7">
    <source>
        <dbReference type="EMBL" id="CEA04818.1"/>
    </source>
</evidence>
<keyword evidence="4 6" id="KW-1133">Transmembrane helix</keyword>
<dbReference type="PANTHER" id="PTHR23427">
    <property type="entry name" value="SURFEIT LOCUS PROTEIN"/>
    <property type="match status" value="1"/>
</dbReference>
<proteinExistence type="inferred from homology"/>
<dbReference type="InterPro" id="IPR002994">
    <property type="entry name" value="Surf1/Shy1"/>
</dbReference>
<organism evidence="7">
    <name type="scientific">Pseudomonas saudimassiliensis</name>
    <dbReference type="NCBI Taxonomy" id="1461581"/>
    <lineage>
        <taxon>Bacteria</taxon>
        <taxon>Pseudomonadati</taxon>
        <taxon>Pseudomonadota</taxon>
        <taxon>Gammaproteobacteria</taxon>
        <taxon>Pseudomonadales</taxon>
        <taxon>Pseudomonadaceae</taxon>
        <taxon>Pseudomonas</taxon>
    </lineage>
</organism>
<keyword evidence="6" id="KW-1003">Cell membrane</keyword>
<feature type="transmembrane region" description="Helical" evidence="6">
    <location>
        <begin position="219"/>
        <end position="239"/>
    </location>
</feature>
<reference evidence="7" key="1">
    <citation type="submission" date="2014-07" db="EMBL/GenBank/DDBJ databases">
        <authorList>
            <person name="Urmite Genomes Urmite Genomes"/>
        </authorList>
    </citation>
    <scope>NUCLEOTIDE SEQUENCE</scope>
    <source>
        <strain evidence="7">12M76_air</strain>
    </source>
</reference>
<comment type="subcellular location">
    <subcellularLocation>
        <location evidence="6">Cell membrane</location>
        <topology evidence="6">Multi-pass membrane protein</topology>
    </subcellularLocation>
    <subcellularLocation>
        <location evidence="1">Membrane</location>
    </subcellularLocation>
</comment>
<dbReference type="AlphaFoldDB" id="A0A078MBN7"/>
<dbReference type="InterPro" id="IPR045214">
    <property type="entry name" value="Surf1/Surf4"/>
</dbReference>
<accession>A0A078MBN7</accession>
<dbReference type="CDD" id="cd06662">
    <property type="entry name" value="SURF1"/>
    <property type="match status" value="1"/>
</dbReference>
<name>A0A078MBN7_9PSED</name>
<evidence type="ECO:0000256" key="4">
    <source>
        <dbReference type="ARBA" id="ARBA00022989"/>
    </source>
</evidence>
<dbReference type="Pfam" id="PF02104">
    <property type="entry name" value="SURF1"/>
    <property type="match status" value="1"/>
</dbReference>
<dbReference type="OrthoDB" id="9789940at2"/>
<gene>
    <name evidence="7" type="primary">surf1</name>
    <name evidence="7" type="ORF">BN1049_01744</name>
</gene>
<sequence length="252" mass="28380">MTSSQVELMPRHRRFAPGWPLWVFTLALLPILVSLGFWQLERAAEKRELQARIEAQRAQPAVTITDLAPTADPSWRPLLLTGRFDPRYTWLLDNRTRDGLPGVEVLQVFHDSTSDQRLLINRGWLPWRDRRQPPAVPTPQGQLQLQVEALPTTEPGFRLHSAPTTGWPKVVGHIDLPAFAGHTGAPLLPWMARLQPGSPAALRLDWPGLPMTATKHTGYAVQWFALAIALLILFVWAGLRPEPRGNINDEYS</sequence>
<keyword evidence="5 6" id="KW-0472">Membrane</keyword>
<dbReference type="EMBL" id="LK391969">
    <property type="protein sequence ID" value="CEF26810.1"/>
    <property type="molecule type" value="Genomic_DNA"/>
</dbReference>
<dbReference type="PATRIC" id="fig|1461581.3.peg.1722"/>
<evidence type="ECO:0000256" key="6">
    <source>
        <dbReference type="RuleBase" id="RU363076"/>
    </source>
</evidence>
<evidence type="ECO:0000256" key="3">
    <source>
        <dbReference type="ARBA" id="ARBA00022692"/>
    </source>
</evidence>
<dbReference type="GO" id="GO:0005886">
    <property type="term" value="C:plasma membrane"/>
    <property type="evidence" value="ECO:0007669"/>
    <property type="project" value="UniProtKB-SubCell"/>
</dbReference>
<evidence type="ECO:0000256" key="5">
    <source>
        <dbReference type="ARBA" id="ARBA00023136"/>
    </source>
</evidence>
<dbReference type="EMBL" id="LM997413">
    <property type="protein sequence ID" value="CEA04818.1"/>
    <property type="molecule type" value="Genomic_DNA"/>
</dbReference>
<dbReference type="PANTHER" id="PTHR23427:SF2">
    <property type="entry name" value="SURFEIT LOCUS PROTEIN 1"/>
    <property type="match status" value="1"/>
</dbReference>
<dbReference type="RefSeq" id="WP_082050016.1">
    <property type="nucleotide sequence ID" value="NZ_LK391969.1"/>
</dbReference>
<feature type="transmembrane region" description="Helical" evidence="6">
    <location>
        <begin position="20"/>
        <end position="40"/>
    </location>
</feature>